<feature type="domain" description="DUF5666" evidence="3">
    <location>
        <begin position="262"/>
        <end position="313"/>
    </location>
</feature>
<feature type="domain" description="DUF5666" evidence="3">
    <location>
        <begin position="350"/>
        <end position="409"/>
    </location>
</feature>
<dbReference type="InterPro" id="IPR043724">
    <property type="entry name" value="DUF5666"/>
</dbReference>
<dbReference type="HOGENOM" id="CLU_604012_0_0_4"/>
<accession>F5Y1C8</accession>
<feature type="domain" description="DUF5666" evidence="3">
    <location>
        <begin position="112"/>
        <end position="173"/>
    </location>
</feature>
<evidence type="ECO:0000256" key="1">
    <source>
        <dbReference type="SAM" id="MobiDB-lite"/>
    </source>
</evidence>
<name>F5Y1C8_RAMTT</name>
<feature type="compositionally biased region" description="Basic and acidic residues" evidence="1">
    <location>
        <begin position="333"/>
        <end position="348"/>
    </location>
</feature>
<dbReference type="PROSITE" id="PS51257">
    <property type="entry name" value="PROKAR_LIPOPROTEIN"/>
    <property type="match status" value="1"/>
</dbReference>
<proteinExistence type="predicted"/>
<evidence type="ECO:0000313" key="4">
    <source>
        <dbReference type="EMBL" id="AEG94712.1"/>
    </source>
</evidence>
<dbReference type="Proteomes" id="UP000008385">
    <property type="component" value="Chromosome"/>
</dbReference>
<evidence type="ECO:0000313" key="5">
    <source>
        <dbReference type="Proteomes" id="UP000008385"/>
    </source>
</evidence>
<feature type="compositionally biased region" description="Acidic residues" evidence="1">
    <location>
        <begin position="323"/>
        <end position="332"/>
    </location>
</feature>
<protein>
    <recommendedName>
        <fullName evidence="3">DUF5666 domain-containing protein</fullName>
    </recommendedName>
</protein>
<dbReference type="STRING" id="365046.Rta_35970"/>
<dbReference type="OrthoDB" id="8900756at2"/>
<dbReference type="eggNOG" id="COG4733">
    <property type="taxonomic scope" value="Bacteria"/>
</dbReference>
<feature type="signal peptide" evidence="2">
    <location>
        <begin position="1"/>
        <end position="24"/>
    </location>
</feature>
<dbReference type="RefSeq" id="WP_013902942.1">
    <property type="nucleotide sequence ID" value="NC_015677.1"/>
</dbReference>
<dbReference type="Pfam" id="PF18914">
    <property type="entry name" value="DUF5666"/>
    <property type="match status" value="3"/>
</dbReference>
<reference evidence="4 5" key="2">
    <citation type="journal article" date="2011" name="PLoS ONE">
        <title>The Cyst-Dividing Bacterium Ramlibacter tataouinensis TTB310 Genome Reveals a Well-Stocked Toolbox for Adaptation to a Desert Environment.</title>
        <authorList>
            <person name="De Luca G."/>
            <person name="Barakat M."/>
            <person name="Ortet P."/>
            <person name="Fochesato S."/>
            <person name="Jourlin-Castelli C."/>
            <person name="Ansaldi M."/>
            <person name="Py B."/>
            <person name="Fichant G."/>
            <person name="Coutinho P.M."/>
            <person name="Voulhoux R."/>
            <person name="Bastien O."/>
            <person name="Marechal E."/>
            <person name="Henrissat B."/>
            <person name="Quentin Y."/>
            <person name="Noirot P."/>
            <person name="Filloux A."/>
            <person name="Mejean V."/>
            <person name="Dubow M.S."/>
            <person name="Barras F."/>
            <person name="Barbe V."/>
            <person name="Weissenbach J."/>
            <person name="Mihalcescu I."/>
            <person name="Vermeglio A."/>
            <person name="Achouak W."/>
            <person name="Heulin T."/>
        </authorList>
    </citation>
    <scope>NUCLEOTIDE SEQUENCE [LARGE SCALE GENOMIC DNA]</scope>
    <source>
        <strain evidence="5">ATCC BAA-407 / DSM 14655 / LMG 21543 / TTB310</strain>
    </source>
</reference>
<evidence type="ECO:0000256" key="2">
    <source>
        <dbReference type="SAM" id="SignalP"/>
    </source>
</evidence>
<feature type="chain" id="PRO_5003329258" description="DUF5666 domain-containing protein" evidence="2">
    <location>
        <begin position="25"/>
        <end position="415"/>
    </location>
</feature>
<dbReference type="AlphaFoldDB" id="F5Y1C8"/>
<evidence type="ECO:0000259" key="3">
    <source>
        <dbReference type="Pfam" id="PF18914"/>
    </source>
</evidence>
<dbReference type="KEGG" id="rta:Rta_35970"/>
<reference evidence="5" key="1">
    <citation type="submission" date="2006-01" db="EMBL/GenBank/DDBJ databases">
        <title>Genome of the cyst-dividing bacterium Ramlibacter tataouinensis.</title>
        <authorList>
            <person name="Barakat M."/>
            <person name="Ortet P."/>
            <person name="De Luca G."/>
            <person name="Jourlin-Castelli C."/>
            <person name="Ansaldi M."/>
            <person name="Py B."/>
            <person name="Fichant G."/>
            <person name="Coutinho P."/>
            <person name="Voulhoux R."/>
            <person name="Bastien O."/>
            <person name="Roy S."/>
            <person name="Marechal E."/>
            <person name="Henrissat B."/>
            <person name="Quentin Y."/>
            <person name="Noirot P."/>
            <person name="Filloux A."/>
            <person name="Mejean V."/>
            <person name="DuBow M."/>
            <person name="Barras F."/>
            <person name="Heulin T."/>
        </authorList>
    </citation>
    <scope>NUCLEOTIDE SEQUENCE [LARGE SCALE GENOMIC DNA]</scope>
    <source>
        <strain evidence="5">ATCC BAA-407 / DSM 14655 / LMG 21543 / TTB310</strain>
    </source>
</reference>
<feature type="region of interest" description="Disordered" evidence="1">
    <location>
        <begin position="317"/>
        <end position="348"/>
    </location>
</feature>
<dbReference type="PATRIC" id="fig|365046.3.peg.3686"/>
<keyword evidence="2" id="KW-0732">Signal</keyword>
<dbReference type="EMBL" id="CP000245">
    <property type="protein sequence ID" value="AEG94712.1"/>
    <property type="molecule type" value="Genomic_DNA"/>
</dbReference>
<organism evidence="4 5">
    <name type="scientific">Ramlibacter tataouinensis (strain ATCC BAA-407 / DSM 14655 / LMG 21543 / TTB310)</name>
    <dbReference type="NCBI Taxonomy" id="365046"/>
    <lineage>
        <taxon>Bacteria</taxon>
        <taxon>Pseudomonadati</taxon>
        <taxon>Pseudomonadota</taxon>
        <taxon>Betaproteobacteria</taxon>
        <taxon>Burkholderiales</taxon>
        <taxon>Comamonadaceae</taxon>
        <taxon>Ramlibacter</taxon>
    </lineage>
</organism>
<sequence length="415" mass="42601">MIARPPFRIGLMAAVLLLASCGGGGTGVAGGGGGVGSGGTGAMASNVTVGSVEGFASIIVNGIRYNVDAADTRQVEDPEGLKFGMTVRVQGMVDAGAATGTASSLASTPQVRGAVTSVDAAGASFVVLGLQVRVNAATVYEGLGGLGELVPPATVQVYGLPGEAGRLLATRVERVAPGATRVLTGAVQDLDRPARRFRLGGRLVDYRTATFDADLTPASLDNGTLVRVELPSNDGVGVLAALRVRPWYAVPLADGTALSLSGPVTDYAGPGAFKVQGVRVDASQARINGGPASALREGAYVDASGVSRSGVLVPERLRIRSGDDEDEDDDEENRGRGEDDEQDRTRFSAEGRISQFEGLQRFRVQGQWVDASGASVRFQGGSAADLARGRRVSVRGSAVRQGTLLADSVRFGGDD</sequence>
<gene>
    <name evidence="4" type="ordered locus">Rta_35970</name>
</gene>
<keyword evidence="5" id="KW-1185">Reference proteome</keyword>